<dbReference type="AlphaFoldDB" id="A0A3S0HN68"/>
<dbReference type="PANTHER" id="PTHR38471">
    <property type="entry name" value="FOUR HELIX BUNDLE PROTEIN"/>
    <property type="match status" value="1"/>
</dbReference>
<comment type="caution">
    <text evidence="1">The sequence shown here is derived from an EMBL/GenBank/DDBJ whole genome shotgun (WGS) entry which is preliminary data.</text>
</comment>
<dbReference type="PANTHER" id="PTHR38471:SF2">
    <property type="entry name" value="FOUR HELIX BUNDLE PROTEIN"/>
    <property type="match status" value="1"/>
</dbReference>
<dbReference type="RefSeq" id="WP_126293924.1">
    <property type="nucleotide sequence ID" value="NZ_RXNR01000017.1"/>
</dbReference>
<dbReference type="NCBIfam" id="TIGR02436">
    <property type="entry name" value="four helix bundle protein"/>
    <property type="match status" value="1"/>
</dbReference>
<reference evidence="1 2" key="1">
    <citation type="submission" date="2018-12" db="EMBL/GenBank/DDBJ databases">
        <authorList>
            <person name="Yu L."/>
        </authorList>
    </citation>
    <scope>NUCLEOTIDE SEQUENCE [LARGE SCALE GENOMIC DNA]</scope>
    <source>
        <strain evidence="1 2">S5H2222</strain>
    </source>
</reference>
<name>A0A3S0HN68_9BACI</name>
<dbReference type="Pfam" id="PF05635">
    <property type="entry name" value="23S_rRNA_IVP"/>
    <property type="match status" value="1"/>
</dbReference>
<dbReference type="CDD" id="cd16377">
    <property type="entry name" value="23S_rRNA_IVP_like"/>
    <property type="match status" value="1"/>
</dbReference>
<accession>A0A3S0HN68</accession>
<gene>
    <name evidence="1" type="ORF">EKG35_08010</name>
</gene>
<dbReference type="Gene3D" id="1.20.1440.60">
    <property type="entry name" value="23S rRNA-intervening sequence"/>
    <property type="match status" value="1"/>
</dbReference>
<organism evidence="1 2">
    <name type="scientific">Lysinibacillus telephonicus</name>
    <dbReference type="NCBI Taxonomy" id="1714840"/>
    <lineage>
        <taxon>Bacteria</taxon>
        <taxon>Bacillati</taxon>
        <taxon>Bacillota</taxon>
        <taxon>Bacilli</taxon>
        <taxon>Bacillales</taxon>
        <taxon>Bacillaceae</taxon>
        <taxon>Lysinibacillus</taxon>
    </lineage>
</organism>
<evidence type="ECO:0000313" key="1">
    <source>
        <dbReference type="EMBL" id="RTQ93692.1"/>
    </source>
</evidence>
<dbReference type="InterPro" id="IPR012657">
    <property type="entry name" value="23S_rRNA-intervening_sequence"/>
</dbReference>
<evidence type="ECO:0000313" key="2">
    <source>
        <dbReference type="Proteomes" id="UP000276349"/>
    </source>
</evidence>
<dbReference type="Proteomes" id="UP000276349">
    <property type="component" value="Unassembled WGS sequence"/>
</dbReference>
<dbReference type="InterPro" id="IPR036583">
    <property type="entry name" value="23S_rRNA_IVS_sf"/>
</dbReference>
<keyword evidence="2" id="KW-1185">Reference proteome</keyword>
<dbReference type="EMBL" id="RXNR01000017">
    <property type="protein sequence ID" value="RTQ93692.1"/>
    <property type="molecule type" value="Genomic_DNA"/>
</dbReference>
<protein>
    <submittedName>
        <fullName evidence="1">Four helix bundle protein</fullName>
    </submittedName>
</protein>
<dbReference type="OrthoDB" id="2888923at2"/>
<sequence>MTEKKTFISDFRDLEVYKKSLHFSKKIYKVVESFPSFERNNLVDQLRRASSSVYSNIAEGNANYYYRKEYDRLNTSIGSIAECRAFLDMAIVQKYVSREVYVSLDNEAEEIFKMLIAMINRIEKILKEEAS</sequence>
<proteinExistence type="predicted"/>
<dbReference type="SUPFAM" id="SSF158446">
    <property type="entry name" value="IVS-encoded protein-like"/>
    <property type="match status" value="1"/>
</dbReference>